<accession>A0A1B2HBP0</accession>
<dbReference type="STRING" id="1586287.BBK82_02655"/>
<dbReference type="InterPro" id="IPR002347">
    <property type="entry name" value="SDR_fam"/>
</dbReference>
<evidence type="ECO:0008006" key="5">
    <source>
        <dbReference type="Google" id="ProtNLM"/>
    </source>
</evidence>
<dbReference type="Proteomes" id="UP000093053">
    <property type="component" value="Chromosome"/>
</dbReference>
<dbReference type="GO" id="GO:0016491">
    <property type="term" value="F:oxidoreductase activity"/>
    <property type="evidence" value="ECO:0007669"/>
    <property type="project" value="UniProtKB-KW"/>
</dbReference>
<proteinExistence type="inferred from homology"/>
<dbReference type="AlphaFoldDB" id="A0A1B2HBP0"/>
<evidence type="ECO:0000313" key="4">
    <source>
        <dbReference type="Proteomes" id="UP000093053"/>
    </source>
</evidence>
<sequence length="243" mass="26046">MTRRNVDHHADNEVVSIMIEPVNTRLGLDGKLALVTAGTHGLGLAIASKLCDNGAHVILTTSADDPDLERAKLVLAGKPGSVTVTQLDIADEHSVRLLLDQIKQDRGQLDMFVHHAVSPDLTPLLNVVEPLAKAFVDGGRVVIAGYTVTPVHGVIRTLALEMAWYRVAVNAVVTTVVDNGPMNIDPDLVDRLAIKSPSGRVTLPQDIANAVALLCTDEASWIQGQVITVDGGLELLERWGETR</sequence>
<name>A0A1B2HBP0_9PSEU</name>
<dbReference type="Pfam" id="PF13561">
    <property type="entry name" value="adh_short_C2"/>
    <property type="match status" value="1"/>
</dbReference>
<dbReference type="PANTHER" id="PTHR43639:SF1">
    <property type="entry name" value="SHORT-CHAIN DEHYDROGENASE_REDUCTASE FAMILY PROTEIN"/>
    <property type="match status" value="1"/>
</dbReference>
<evidence type="ECO:0000313" key="3">
    <source>
        <dbReference type="EMBL" id="ANZ35134.1"/>
    </source>
</evidence>
<evidence type="ECO:0000256" key="1">
    <source>
        <dbReference type="ARBA" id="ARBA00006484"/>
    </source>
</evidence>
<dbReference type="SUPFAM" id="SSF51735">
    <property type="entry name" value="NAD(P)-binding Rossmann-fold domains"/>
    <property type="match status" value="1"/>
</dbReference>
<dbReference type="EMBL" id="CP016793">
    <property type="protein sequence ID" value="ANZ35134.1"/>
    <property type="molecule type" value="Genomic_DNA"/>
</dbReference>
<keyword evidence="2" id="KW-0560">Oxidoreductase</keyword>
<organism evidence="3 4">
    <name type="scientific">Lentzea guizhouensis</name>
    <dbReference type="NCBI Taxonomy" id="1586287"/>
    <lineage>
        <taxon>Bacteria</taxon>
        <taxon>Bacillati</taxon>
        <taxon>Actinomycetota</taxon>
        <taxon>Actinomycetes</taxon>
        <taxon>Pseudonocardiales</taxon>
        <taxon>Pseudonocardiaceae</taxon>
        <taxon>Lentzea</taxon>
    </lineage>
</organism>
<reference evidence="3 4" key="1">
    <citation type="submission" date="2016-07" db="EMBL/GenBank/DDBJ databases">
        <title>Complete genome sequence of the Lentzea guizhouensis DHS C013.</title>
        <authorList>
            <person name="Cao C."/>
        </authorList>
    </citation>
    <scope>NUCLEOTIDE SEQUENCE [LARGE SCALE GENOMIC DNA]</scope>
    <source>
        <strain evidence="3 4">DHS C013</strain>
    </source>
</reference>
<comment type="similarity">
    <text evidence="1">Belongs to the short-chain dehydrogenases/reductases (SDR) family.</text>
</comment>
<keyword evidence="4" id="KW-1185">Reference proteome</keyword>
<protein>
    <recommendedName>
        <fullName evidence="5">Short-chain dehydrogenase</fullName>
    </recommendedName>
</protein>
<dbReference type="KEGG" id="led:BBK82_02655"/>
<dbReference type="PANTHER" id="PTHR43639">
    <property type="entry name" value="OXIDOREDUCTASE, SHORT-CHAIN DEHYDROGENASE/REDUCTASE FAMILY (AFU_ORTHOLOGUE AFUA_5G02870)"/>
    <property type="match status" value="1"/>
</dbReference>
<gene>
    <name evidence="3" type="ORF">BBK82_02655</name>
</gene>
<dbReference type="InterPro" id="IPR036291">
    <property type="entry name" value="NAD(P)-bd_dom_sf"/>
</dbReference>
<dbReference type="Pfam" id="PF00106">
    <property type="entry name" value="adh_short"/>
    <property type="match status" value="1"/>
</dbReference>
<dbReference type="Gene3D" id="3.40.50.720">
    <property type="entry name" value="NAD(P)-binding Rossmann-like Domain"/>
    <property type="match status" value="2"/>
</dbReference>
<dbReference type="PRINTS" id="PR00081">
    <property type="entry name" value="GDHRDH"/>
</dbReference>
<evidence type="ECO:0000256" key="2">
    <source>
        <dbReference type="ARBA" id="ARBA00023002"/>
    </source>
</evidence>